<evidence type="ECO:0000313" key="1">
    <source>
        <dbReference type="EMBL" id="KAI0046379.1"/>
    </source>
</evidence>
<protein>
    <submittedName>
        <fullName evidence="1">Uncharacterized protein</fullName>
    </submittedName>
</protein>
<gene>
    <name evidence="1" type="ORF">FA95DRAFT_1395608</name>
</gene>
<reference evidence="1" key="2">
    <citation type="journal article" date="2022" name="New Phytol.">
        <title>Evolutionary transition to the ectomycorrhizal habit in the genomes of a hyperdiverse lineage of mushroom-forming fungi.</title>
        <authorList>
            <person name="Looney B."/>
            <person name="Miyauchi S."/>
            <person name="Morin E."/>
            <person name="Drula E."/>
            <person name="Courty P.E."/>
            <person name="Kohler A."/>
            <person name="Kuo A."/>
            <person name="LaButti K."/>
            <person name="Pangilinan J."/>
            <person name="Lipzen A."/>
            <person name="Riley R."/>
            <person name="Andreopoulos W."/>
            <person name="He G."/>
            <person name="Johnson J."/>
            <person name="Nolan M."/>
            <person name="Tritt A."/>
            <person name="Barry K.W."/>
            <person name="Grigoriev I.V."/>
            <person name="Nagy L.G."/>
            <person name="Hibbett D."/>
            <person name="Henrissat B."/>
            <person name="Matheny P.B."/>
            <person name="Labbe J."/>
            <person name="Martin F.M."/>
        </authorList>
    </citation>
    <scope>NUCLEOTIDE SEQUENCE</scope>
    <source>
        <strain evidence="1">FP105234-sp</strain>
    </source>
</reference>
<dbReference type="EMBL" id="MU275927">
    <property type="protein sequence ID" value="KAI0046379.1"/>
    <property type="molecule type" value="Genomic_DNA"/>
</dbReference>
<evidence type="ECO:0000313" key="2">
    <source>
        <dbReference type="Proteomes" id="UP000814033"/>
    </source>
</evidence>
<proteinExistence type="predicted"/>
<sequence length="209" mass="23374">MCSHPQLFFRYHLVQSPAFSSTVVPECAESSGARNASGLIGAGTGYMRVPPPFLLGTCTRRSSSVSHCSGNLTGGLQEKLWHLTGWHGYALRVEDDSAGFPRAQNSSYMHMAGRTVCCKYRTGCILEIVDTIVIIRTLFSPVPACFLEYRPLHRRVHRATRRPSLRISESARRKVAGCQHSQQNQSSAGLFGWLYRRQVHGRSVPVRRR</sequence>
<dbReference type="Proteomes" id="UP000814033">
    <property type="component" value="Unassembled WGS sequence"/>
</dbReference>
<accession>A0ACB8RQU2</accession>
<reference evidence="1" key="1">
    <citation type="submission" date="2021-02" db="EMBL/GenBank/DDBJ databases">
        <authorList>
            <consortium name="DOE Joint Genome Institute"/>
            <person name="Ahrendt S."/>
            <person name="Looney B.P."/>
            <person name="Miyauchi S."/>
            <person name="Morin E."/>
            <person name="Drula E."/>
            <person name="Courty P.E."/>
            <person name="Chicoki N."/>
            <person name="Fauchery L."/>
            <person name="Kohler A."/>
            <person name="Kuo A."/>
            <person name="Labutti K."/>
            <person name="Pangilinan J."/>
            <person name="Lipzen A."/>
            <person name="Riley R."/>
            <person name="Andreopoulos W."/>
            <person name="He G."/>
            <person name="Johnson J."/>
            <person name="Barry K.W."/>
            <person name="Grigoriev I.V."/>
            <person name="Nagy L."/>
            <person name="Hibbett D."/>
            <person name="Henrissat B."/>
            <person name="Matheny P.B."/>
            <person name="Labbe J."/>
            <person name="Martin F."/>
        </authorList>
    </citation>
    <scope>NUCLEOTIDE SEQUENCE</scope>
    <source>
        <strain evidence="1">FP105234-sp</strain>
    </source>
</reference>
<organism evidence="1 2">
    <name type="scientific">Auriscalpium vulgare</name>
    <dbReference type="NCBI Taxonomy" id="40419"/>
    <lineage>
        <taxon>Eukaryota</taxon>
        <taxon>Fungi</taxon>
        <taxon>Dikarya</taxon>
        <taxon>Basidiomycota</taxon>
        <taxon>Agaricomycotina</taxon>
        <taxon>Agaricomycetes</taxon>
        <taxon>Russulales</taxon>
        <taxon>Auriscalpiaceae</taxon>
        <taxon>Auriscalpium</taxon>
    </lineage>
</organism>
<name>A0ACB8RQU2_9AGAM</name>
<comment type="caution">
    <text evidence="1">The sequence shown here is derived from an EMBL/GenBank/DDBJ whole genome shotgun (WGS) entry which is preliminary data.</text>
</comment>
<keyword evidence="2" id="KW-1185">Reference proteome</keyword>